<dbReference type="InterPro" id="IPR002317">
    <property type="entry name" value="Ser-tRNA-ligase_type_1"/>
</dbReference>
<comment type="subcellular location">
    <subcellularLocation>
        <location evidence="1 12">Cytoplasm</location>
    </subcellularLocation>
</comment>
<comment type="catalytic activity">
    <reaction evidence="11 12">
        <text>tRNA(Ser) + L-serine + ATP = L-seryl-tRNA(Ser) + AMP + diphosphate + H(+)</text>
        <dbReference type="Rhea" id="RHEA:12292"/>
        <dbReference type="Rhea" id="RHEA-COMP:9669"/>
        <dbReference type="Rhea" id="RHEA-COMP:9703"/>
        <dbReference type="ChEBI" id="CHEBI:15378"/>
        <dbReference type="ChEBI" id="CHEBI:30616"/>
        <dbReference type="ChEBI" id="CHEBI:33019"/>
        <dbReference type="ChEBI" id="CHEBI:33384"/>
        <dbReference type="ChEBI" id="CHEBI:78442"/>
        <dbReference type="ChEBI" id="CHEBI:78533"/>
        <dbReference type="ChEBI" id="CHEBI:456215"/>
        <dbReference type="EC" id="6.1.1.11"/>
    </reaction>
</comment>
<evidence type="ECO:0000313" key="17">
    <source>
        <dbReference type="Proteomes" id="UP000178510"/>
    </source>
</evidence>
<comment type="domain">
    <text evidence="12">Consists of two distinct domains, a catalytic core and a N-terminal extension that is involved in tRNA binding.</text>
</comment>
<comment type="similarity">
    <text evidence="3 12">Belongs to the class-II aminoacyl-tRNA synthetase family. Type-1 seryl-tRNA synthetase subfamily.</text>
</comment>
<feature type="binding site" evidence="12 13">
    <location>
        <position position="283"/>
    </location>
    <ligand>
        <name>L-serine</name>
        <dbReference type="ChEBI" id="CHEBI:33384"/>
    </ligand>
</feature>
<dbReference type="InterPro" id="IPR042103">
    <property type="entry name" value="SerRS_1_N_sf"/>
</dbReference>
<dbReference type="SUPFAM" id="SSF46589">
    <property type="entry name" value="tRNA-binding arm"/>
    <property type="match status" value="1"/>
</dbReference>
<dbReference type="InterPro" id="IPR010978">
    <property type="entry name" value="tRNA-bd_arm"/>
</dbReference>
<comment type="function">
    <text evidence="12">Catalyzes the attachment of serine to tRNA(Ser). Is also able to aminoacylate tRNA(Sec) with serine, to form the misacylated tRNA L-seryl-tRNA(Sec), which will be further converted into selenocysteinyl-tRNA(Sec).</text>
</comment>
<dbReference type="CDD" id="cd00770">
    <property type="entry name" value="SerRS_core"/>
    <property type="match status" value="1"/>
</dbReference>
<dbReference type="UniPathway" id="UPA00906">
    <property type="reaction ID" value="UER00895"/>
</dbReference>
<dbReference type="SUPFAM" id="SSF55681">
    <property type="entry name" value="Class II aaRS and biotin synthetases"/>
    <property type="match status" value="1"/>
</dbReference>
<dbReference type="Gene3D" id="1.10.287.40">
    <property type="entry name" value="Serine-tRNA synthetase, tRNA binding domain"/>
    <property type="match status" value="1"/>
</dbReference>
<dbReference type="PIRSF" id="PIRSF001529">
    <property type="entry name" value="Ser-tRNA-synth_IIa"/>
    <property type="match status" value="1"/>
</dbReference>
<evidence type="ECO:0000256" key="4">
    <source>
        <dbReference type="ARBA" id="ARBA00022490"/>
    </source>
</evidence>
<feature type="binding site" evidence="12">
    <location>
        <begin position="229"/>
        <end position="231"/>
    </location>
    <ligand>
        <name>L-serine</name>
        <dbReference type="ChEBI" id="CHEBI:33384"/>
    </ligand>
</feature>
<evidence type="ECO:0000313" key="16">
    <source>
        <dbReference type="EMBL" id="OHA04267.1"/>
    </source>
</evidence>
<keyword evidence="6 12" id="KW-0547">Nucleotide-binding</keyword>
<dbReference type="InterPro" id="IPR033729">
    <property type="entry name" value="SerRS_core"/>
</dbReference>
<evidence type="ECO:0000256" key="2">
    <source>
        <dbReference type="ARBA" id="ARBA00005045"/>
    </source>
</evidence>
<dbReference type="AlphaFoldDB" id="A0A1G2KXX0"/>
<dbReference type="GO" id="GO:0004828">
    <property type="term" value="F:serine-tRNA ligase activity"/>
    <property type="evidence" value="ECO:0007669"/>
    <property type="project" value="UniProtKB-UniRule"/>
</dbReference>
<protein>
    <recommendedName>
        <fullName evidence="12">Serine--tRNA ligase</fullName>
        <ecNumber evidence="12">6.1.1.11</ecNumber>
    </recommendedName>
    <alternativeName>
        <fullName evidence="12">Seryl-tRNA synthetase</fullName>
        <shortName evidence="12">SerRS</shortName>
    </alternativeName>
    <alternativeName>
        <fullName evidence="12">Seryl-tRNA(Ser/Sec) synthetase</fullName>
    </alternativeName>
</protein>
<evidence type="ECO:0000256" key="5">
    <source>
        <dbReference type="ARBA" id="ARBA00022598"/>
    </source>
</evidence>
<feature type="binding site" evidence="12 14">
    <location>
        <begin position="351"/>
        <end position="354"/>
    </location>
    <ligand>
        <name>ATP</name>
        <dbReference type="ChEBI" id="CHEBI:30616"/>
    </ligand>
</feature>
<feature type="site" description="Important for serine binding" evidence="13">
    <location>
        <position position="387"/>
    </location>
</feature>
<dbReference type="Pfam" id="PF00587">
    <property type="entry name" value="tRNA-synt_2b"/>
    <property type="match status" value="1"/>
</dbReference>
<dbReference type="InterPro" id="IPR015866">
    <property type="entry name" value="Ser-tRNA-synth_1_N"/>
</dbReference>
<feature type="binding site" evidence="13">
    <location>
        <position position="229"/>
    </location>
    <ligand>
        <name>L-serine</name>
        <dbReference type="ChEBI" id="CHEBI:33384"/>
    </ligand>
</feature>
<dbReference type="Pfam" id="PF02403">
    <property type="entry name" value="Seryl_tRNA_N"/>
    <property type="match status" value="1"/>
</dbReference>
<dbReference type="HAMAP" id="MF_00176">
    <property type="entry name" value="Ser_tRNA_synth_type1"/>
    <property type="match status" value="1"/>
</dbReference>
<dbReference type="EMBL" id="MHQM01000004">
    <property type="protein sequence ID" value="OHA04267.1"/>
    <property type="molecule type" value="Genomic_DNA"/>
</dbReference>
<feature type="binding site" evidence="12">
    <location>
        <position position="276"/>
    </location>
    <ligand>
        <name>ATP</name>
        <dbReference type="ChEBI" id="CHEBI:30616"/>
    </ligand>
</feature>
<evidence type="ECO:0000256" key="10">
    <source>
        <dbReference type="ARBA" id="ARBA00047929"/>
    </source>
</evidence>
<dbReference type="InterPro" id="IPR002314">
    <property type="entry name" value="aa-tRNA-synt_IIb"/>
</dbReference>
<evidence type="ECO:0000256" key="11">
    <source>
        <dbReference type="ARBA" id="ARBA00048823"/>
    </source>
</evidence>
<feature type="binding site" evidence="13">
    <location>
        <position position="385"/>
    </location>
    <ligand>
        <name>L-serine</name>
        <dbReference type="ChEBI" id="CHEBI:33384"/>
    </ligand>
</feature>
<keyword evidence="4 12" id="KW-0963">Cytoplasm</keyword>
<feature type="binding site" evidence="14">
    <location>
        <begin position="276"/>
        <end position="279"/>
    </location>
    <ligand>
        <name>ATP</name>
        <dbReference type="ChEBI" id="CHEBI:30616"/>
    </ligand>
</feature>
<comment type="caution">
    <text evidence="16">The sequence shown here is derived from an EMBL/GenBank/DDBJ whole genome shotgun (WGS) entry which is preliminary data.</text>
</comment>
<keyword evidence="9 12" id="KW-0030">Aminoacyl-tRNA synthetase</keyword>
<keyword evidence="7 12" id="KW-0067">ATP-binding</keyword>
<evidence type="ECO:0000256" key="13">
    <source>
        <dbReference type="PIRSR" id="PIRSR001529-1"/>
    </source>
</evidence>
<proteinExistence type="inferred from homology"/>
<evidence type="ECO:0000256" key="8">
    <source>
        <dbReference type="ARBA" id="ARBA00022917"/>
    </source>
</evidence>
<dbReference type="GO" id="GO:0005737">
    <property type="term" value="C:cytoplasm"/>
    <property type="evidence" value="ECO:0007669"/>
    <property type="project" value="UniProtKB-SubCell"/>
</dbReference>
<comment type="catalytic activity">
    <reaction evidence="10 12">
        <text>tRNA(Sec) + L-serine + ATP = L-seryl-tRNA(Sec) + AMP + diphosphate + H(+)</text>
        <dbReference type="Rhea" id="RHEA:42580"/>
        <dbReference type="Rhea" id="RHEA-COMP:9742"/>
        <dbReference type="Rhea" id="RHEA-COMP:10128"/>
        <dbReference type="ChEBI" id="CHEBI:15378"/>
        <dbReference type="ChEBI" id="CHEBI:30616"/>
        <dbReference type="ChEBI" id="CHEBI:33019"/>
        <dbReference type="ChEBI" id="CHEBI:33384"/>
        <dbReference type="ChEBI" id="CHEBI:78442"/>
        <dbReference type="ChEBI" id="CHEBI:78533"/>
        <dbReference type="ChEBI" id="CHEBI:456215"/>
        <dbReference type="EC" id="6.1.1.11"/>
    </reaction>
</comment>
<evidence type="ECO:0000256" key="3">
    <source>
        <dbReference type="ARBA" id="ARBA00010728"/>
    </source>
</evidence>
<accession>A0A1G2KXX0</accession>
<dbReference type="Gene3D" id="3.30.930.10">
    <property type="entry name" value="Bira Bifunctional Protein, Domain 2"/>
    <property type="match status" value="1"/>
</dbReference>
<dbReference type="PANTHER" id="PTHR43697:SF1">
    <property type="entry name" value="SERINE--TRNA LIGASE"/>
    <property type="match status" value="1"/>
</dbReference>
<dbReference type="InterPro" id="IPR045864">
    <property type="entry name" value="aa-tRNA-synth_II/BPL/LPL"/>
</dbReference>
<dbReference type="GO" id="GO:0005524">
    <property type="term" value="F:ATP binding"/>
    <property type="evidence" value="ECO:0007669"/>
    <property type="project" value="UniProtKB-UniRule"/>
</dbReference>
<dbReference type="GO" id="GO:0016260">
    <property type="term" value="P:selenocysteine biosynthetic process"/>
    <property type="evidence" value="ECO:0007669"/>
    <property type="project" value="UniProtKB-UniRule"/>
</dbReference>
<dbReference type="NCBIfam" id="TIGR00414">
    <property type="entry name" value="serS"/>
    <property type="match status" value="1"/>
</dbReference>
<sequence length="428" mass="48697">MLDIKFIRENPDTVKKALRDRSTEFDLDYFLDLDERRRAKIQEVDDLRGRQNKFADAIAKSPADARAAAIEESRALKDRLGHAEFELKVLEEEFDGLMRRLPNIPLSETPVGRDERDNIVLREVGTKPRFDFVPRDYMAIAEDLGLIDCERAAKVSGSRFGYIVGDLVRLEFALVQFAFDYLAKKGFIPMAPPVMVREEMMAGMGYIDTPEDREERYEFEKDKLFLVGTSEQSIVPMHADEVMDIKDLPRRYAAFSTCFRREAGSYGKDTKGILRVHQFDKVEMVSFVKPEDSKQEHELLLAVEEELMAELKLPYRVVALCTGDIARPAARTIDIEAWLPGQNGGMGEYRETHSSSNTTDFQARRLNIKYRPDGGGKPEFVHILNGTGFAIGRTLIAIIENYQREDGTVAIPEALHKYMGGIQEISKP</sequence>
<evidence type="ECO:0000256" key="6">
    <source>
        <dbReference type="ARBA" id="ARBA00022741"/>
    </source>
</evidence>
<dbReference type="PANTHER" id="PTHR43697">
    <property type="entry name" value="SERYL-TRNA SYNTHETASE"/>
    <property type="match status" value="1"/>
</dbReference>
<evidence type="ECO:0000256" key="1">
    <source>
        <dbReference type="ARBA" id="ARBA00004496"/>
    </source>
</evidence>
<dbReference type="EC" id="6.1.1.11" evidence="12"/>
<dbReference type="Proteomes" id="UP000178510">
    <property type="component" value="Unassembled WGS sequence"/>
</dbReference>
<gene>
    <name evidence="12" type="primary">serS</name>
    <name evidence="16" type="ORF">A3J58_00970</name>
</gene>
<evidence type="ECO:0000256" key="12">
    <source>
        <dbReference type="HAMAP-Rule" id="MF_00176"/>
    </source>
</evidence>
<evidence type="ECO:0000256" key="9">
    <source>
        <dbReference type="ARBA" id="ARBA00023146"/>
    </source>
</evidence>
<dbReference type="GO" id="GO:0006434">
    <property type="term" value="P:seryl-tRNA aminoacylation"/>
    <property type="evidence" value="ECO:0007669"/>
    <property type="project" value="UniProtKB-UniRule"/>
</dbReference>
<evidence type="ECO:0000259" key="15">
    <source>
        <dbReference type="PROSITE" id="PS50862"/>
    </source>
</evidence>
<dbReference type="InterPro" id="IPR006195">
    <property type="entry name" value="aa-tRNA-synth_II"/>
</dbReference>
<dbReference type="PRINTS" id="PR00981">
    <property type="entry name" value="TRNASYNTHSER"/>
</dbReference>
<dbReference type="PROSITE" id="PS50862">
    <property type="entry name" value="AA_TRNA_LIGASE_II"/>
    <property type="match status" value="1"/>
</dbReference>
<keyword evidence="8 12" id="KW-0648">Protein biosynthesis</keyword>
<comment type="pathway">
    <text evidence="2 12">Aminoacyl-tRNA biosynthesis; selenocysteinyl-tRNA(Sec) biosynthesis; L-seryl-tRNA(Sec) from L-serine and tRNA(Sec): step 1/1.</text>
</comment>
<keyword evidence="5 12" id="KW-0436">Ligase</keyword>
<feature type="binding site" evidence="13">
    <location>
        <position position="260"/>
    </location>
    <ligand>
        <name>L-serine</name>
        <dbReference type="ChEBI" id="CHEBI:33384"/>
    </ligand>
</feature>
<dbReference type="STRING" id="1802274.A3J58_00970"/>
<feature type="binding site" evidence="12">
    <location>
        <position position="387"/>
    </location>
    <ligand>
        <name>L-serine</name>
        <dbReference type="ChEBI" id="CHEBI:33384"/>
    </ligand>
</feature>
<evidence type="ECO:0000256" key="14">
    <source>
        <dbReference type="PIRSR" id="PIRSR001529-2"/>
    </source>
</evidence>
<name>A0A1G2KXX0_9BACT</name>
<feature type="binding site" evidence="12 14">
    <location>
        <begin position="260"/>
        <end position="262"/>
    </location>
    <ligand>
        <name>ATP</name>
        <dbReference type="ChEBI" id="CHEBI:30616"/>
    </ligand>
</feature>
<feature type="domain" description="Aminoacyl-transfer RNA synthetases class-II family profile" evidence="15">
    <location>
        <begin position="136"/>
        <end position="412"/>
    </location>
</feature>
<evidence type="ECO:0000256" key="7">
    <source>
        <dbReference type="ARBA" id="ARBA00022840"/>
    </source>
</evidence>
<comment type="subunit">
    <text evidence="12">Homodimer. The tRNA molecule binds across the dimer.</text>
</comment>
<organism evidence="16 17">
    <name type="scientific">Candidatus Sungbacteria bacterium RIFCSPHIGHO2_02_FULL_52_23</name>
    <dbReference type="NCBI Taxonomy" id="1802274"/>
    <lineage>
        <taxon>Bacteria</taxon>
        <taxon>Candidatus Sungiibacteriota</taxon>
    </lineage>
</organism>
<reference evidence="16 17" key="1">
    <citation type="journal article" date="2016" name="Nat. Commun.">
        <title>Thousands of microbial genomes shed light on interconnected biogeochemical processes in an aquifer system.</title>
        <authorList>
            <person name="Anantharaman K."/>
            <person name="Brown C.T."/>
            <person name="Hug L.A."/>
            <person name="Sharon I."/>
            <person name="Castelle C.J."/>
            <person name="Probst A.J."/>
            <person name="Thomas B.C."/>
            <person name="Singh A."/>
            <person name="Wilkins M.J."/>
            <person name="Karaoz U."/>
            <person name="Brodie E.L."/>
            <person name="Williams K.H."/>
            <person name="Hubbard S.S."/>
            <person name="Banfield J.F."/>
        </authorList>
    </citation>
    <scope>NUCLEOTIDE SEQUENCE [LARGE SCALE GENOMIC DNA]</scope>
</reference>